<dbReference type="RefSeq" id="WP_189242981.1">
    <property type="nucleotide sequence ID" value="NZ_BMQP01000026.1"/>
</dbReference>
<sequence>MSNDDREDRGSVLPFIPRVVLPGSLDHPDDEDEPDVDGEAASTETDDEAPAPGWPSLPKVAAMGPPLHLTVPGVPAPEPARKDDSGAFTPPAPKDPEAPTARDTLATCLALLTALGVAAAQGLWQRARHRQALADQARAGADKAAVKAAAASPRSRQTGDSGKGPKGSSLLRSPAGPKGGRAFGRRTGGGDGKRRPAKADKDSRGPRSRPPKDRNKSRRSRRDRPDEDGRRRKRRWKRKGQDELGGPKNRRKRRRTGGESQDEAKAKPKNRWKRRRDKNGGDRDTPKAKPKSRWKRRWKGRRDKSDDKAKQAKKSARWRWRSRRAKGGESDDSKPKRRRWDRDRRHNSKGKTKPKHHWKRRIRDKSGKEEATSARWRWRGHRDKSSKSRRPKWRWRSSRTEEKAKEARWHGKKGRWRWWSGETEETEPKSRWRWKKRRRRRQHTGGQSESEYNSGHNTDGRSGPDTGRAEEPHFFDNWDDFKTWAQAQARAWEGRDRPDAPSPPPGPGGMRPPPGADRRTRVRVERVDEPSRQARPEPSTPAAPVLTGTPGRPALPAGPARTTEPRRPAPPAGEESPTAPASAGQTTGGPMNRPMTPAVPAPRPSAMGAMAVHGTQYDDDAELTIRDVIEAAEDAAQEITEGVEAARATAAGAERMAGRLQALHGEIVDLKVPGWLEALWGRLVAKALHVKACADGLAEGLPAAAEAIATAAANAAARDLGVADTTRDHGHIRPAEREYHDE</sequence>
<feature type="region of interest" description="Disordered" evidence="1">
    <location>
        <begin position="1"/>
        <end position="101"/>
    </location>
</feature>
<evidence type="ECO:0000313" key="3">
    <source>
        <dbReference type="Proteomes" id="UP000655044"/>
    </source>
</evidence>
<feature type="compositionally biased region" description="Basic and acidic residues" evidence="1">
    <location>
        <begin position="516"/>
        <end position="535"/>
    </location>
</feature>
<evidence type="ECO:0000313" key="2">
    <source>
        <dbReference type="EMBL" id="GIH86403.1"/>
    </source>
</evidence>
<accession>A0A8J3WEM7</accession>
<keyword evidence="3" id="KW-1185">Reference proteome</keyword>
<dbReference type="Proteomes" id="UP000655044">
    <property type="component" value="Unassembled WGS sequence"/>
</dbReference>
<feature type="compositionally biased region" description="Pro residues" evidence="1">
    <location>
        <begin position="500"/>
        <end position="515"/>
    </location>
</feature>
<proteinExistence type="predicted"/>
<protein>
    <submittedName>
        <fullName evidence="2">Uncharacterized protein</fullName>
    </submittedName>
</protein>
<name>A0A8J3WEM7_PLARO</name>
<gene>
    <name evidence="2" type="ORF">Pro02_48110</name>
</gene>
<feature type="compositionally biased region" description="Basic and acidic residues" evidence="1">
    <location>
        <begin position="191"/>
        <end position="214"/>
    </location>
</feature>
<feature type="compositionally biased region" description="Polar residues" evidence="1">
    <location>
        <begin position="444"/>
        <end position="457"/>
    </location>
</feature>
<feature type="compositionally biased region" description="Basic residues" evidence="1">
    <location>
        <begin position="376"/>
        <end position="397"/>
    </location>
</feature>
<feature type="compositionally biased region" description="Basic residues" evidence="1">
    <location>
        <begin position="288"/>
        <end position="302"/>
    </location>
</feature>
<feature type="compositionally biased region" description="Acidic residues" evidence="1">
    <location>
        <begin position="28"/>
        <end position="49"/>
    </location>
</feature>
<feature type="compositionally biased region" description="Basic residues" evidence="1">
    <location>
        <begin position="345"/>
        <end position="363"/>
    </location>
</feature>
<feature type="compositionally biased region" description="Basic residues" evidence="1">
    <location>
        <begin position="431"/>
        <end position="443"/>
    </location>
</feature>
<feature type="compositionally biased region" description="Gly residues" evidence="1">
    <location>
        <begin position="177"/>
        <end position="190"/>
    </location>
</feature>
<feature type="compositionally biased region" description="Basic residues" evidence="1">
    <location>
        <begin position="267"/>
        <end position="277"/>
    </location>
</feature>
<dbReference type="EMBL" id="BOOI01000046">
    <property type="protein sequence ID" value="GIH86403.1"/>
    <property type="molecule type" value="Genomic_DNA"/>
</dbReference>
<feature type="compositionally biased region" description="Basic and acidic residues" evidence="1">
    <location>
        <begin position="326"/>
        <end position="344"/>
    </location>
</feature>
<evidence type="ECO:0000256" key="1">
    <source>
        <dbReference type="SAM" id="MobiDB-lite"/>
    </source>
</evidence>
<organism evidence="2 3">
    <name type="scientific">Planobispora rosea</name>
    <dbReference type="NCBI Taxonomy" id="35762"/>
    <lineage>
        <taxon>Bacteria</taxon>
        <taxon>Bacillati</taxon>
        <taxon>Actinomycetota</taxon>
        <taxon>Actinomycetes</taxon>
        <taxon>Streptosporangiales</taxon>
        <taxon>Streptosporangiaceae</taxon>
        <taxon>Planobispora</taxon>
    </lineage>
</organism>
<feature type="compositionally biased region" description="Basic and acidic residues" evidence="1">
    <location>
        <begin position="398"/>
        <end position="409"/>
    </location>
</feature>
<feature type="compositionally biased region" description="Low complexity" evidence="1">
    <location>
        <begin position="547"/>
        <end position="562"/>
    </location>
</feature>
<feature type="compositionally biased region" description="Basic and acidic residues" evidence="1">
    <location>
        <begin position="467"/>
        <end position="482"/>
    </location>
</feature>
<reference evidence="2" key="1">
    <citation type="submission" date="2021-01" db="EMBL/GenBank/DDBJ databases">
        <title>Whole genome shotgun sequence of Planobispora rosea NBRC 15558.</title>
        <authorList>
            <person name="Komaki H."/>
            <person name="Tamura T."/>
        </authorList>
    </citation>
    <scope>NUCLEOTIDE SEQUENCE</scope>
    <source>
        <strain evidence="2">NBRC 15558</strain>
    </source>
</reference>
<feature type="compositionally biased region" description="Basic residues" evidence="1">
    <location>
        <begin position="311"/>
        <end position="325"/>
    </location>
</feature>
<feature type="region of interest" description="Disordered" evidence="1">
    <location>
        <begin position="144"/>
        <end position="604"/>
    </location>
</feature>
<comment type="caution">
    <text evidence="2">The sequence shown here is derived from an EMBL/GenBank/DDBJ whole genome shotgun (WGS) entry which is preliminary data.</text>
</comment>
<dbReference type="AlphaFoldDB" id="A0A8J3WEM7"/>
<feature type="compositionally biased region" description="Basic and acidic residues" evidence="1">
    <location>
        <begin position="1"/>
        <end position="10"/>
    </location>
</feature>
<feature type="compositionally biased region" description="Basic and acidic residues" evidence="1">
    <location>
        <begin position="278"/>
        <end position="287"/>
    </location>
</feature>